<dbReference type="EMBL" id="FNUC01000004">
    <property type="protein sequence ID" value="SEF17498.1"/>
    <property type="molecule type" value="Genomic_DNA"/>
</dbReference>
<dbReference type="RefSeq" id="WP_069115334.1">
    <property type="nucleotide sequence ID" value="NZ_FNUC01000004.1"/>
</dbReference>
<dbReference type="Proteomes" id="UP000181980">
    <property type="component" value="Unassembled WGS sequence"/>
</dbReference>
<gene>
    <name evidence="4" type="ORF">SAMN04488561_5900</name>
</gene>
<dbReference type="PANTHER" id="PTHR12526">
    <property type="entry name" value="GLYCOSYLTRANSFERASE"/>
    <property type="match status" value="1"/>
</dbReference>
<dbReference type="CDD" id="cd03801">
    <property type="entry name" value="GT4_PimA-like"/>
    <property type="match status" value="1"/>
</dbReference>
<accession>A0A1H5PWC9</accession>
<dbReference type="GO" id="GO:0016757">
    <property type="term" value="F:glycosyltransferase activity"/>
    <property type="evidence" value="ECO:0007669"/>
    <property type="project" value="UniProtKB-KW"/>
</dbReference>
<proteinExistence type="predicted"/>
<keyword evidence="5" id="KW-1185">Reference proteome</keyword>
<reference evidence="5" key="1">
    <citation type="submission" date="2016-10" db="EMBL/GenBank/DDBJ databases">
        <authorList>
            <person name="Varghese N."/>
            <person name="Submissions S."/>
        </authorList>
    </citation>
    <scope>NUCLEOTIDE SEQUENCE [LARGE SCALE GENOMIC DNA]</scope>
    <source>
        <strain evidence="5">DSM 45237</strain>
    </source>
</reference>
<evidence type="ECO:0000256" key="2">
    <source>
        <dbReference type="ARBA" id="ARBA00022679"/>
    </source>
</evidence>
<evidence type="ECO:0000313" key="5">
    <source>
        <dbReference type="Proteomes" id="UP000181980"/>
    </source>
</evidence>
<dbReference type="SUPFAM" id="SSF53756">
    <property type="entry name" value="UDP-Glycosyltransferase/glycogen phosphorylase"/>
    <property type="match status" value="1"/>
</dbReference>
<name>A0A1H5PWC9_9ACTN</name>
<dbReference type="Pfam" id="PF13692">
    <property type="entry name" value="Glyco_trans_1_4"/>
    <property type="match status" value="1"/>
</dbReference>
<dbReference type="STRING" id="561176.SAMN04488561_5900"/>
<keyword evidence="1" id="KW-0328">Glycosyltransferase</keyword>
<sequence length="391" mass="40948">MRVAYVCADPGVPVFGSKGASVHVTEVLRVLVGLGARVDLFCRRTGGVVPPGLSGVRVHRLPAPVAHDAAARELELLGQAREIEAAVQAAGPFDLVYERYSLWNAATMGWARSAGVPAVLEVNAPLVDEQAEHRTLVHRDEALSVLRAAAMCATVVSCVTEPVAGWVQSVAGPAPVLVQPNGVDVDRFRPAPGRRPHPFTVGFVGTLKPWHGVGVLAHAFALLRHECPEARLLVVGDGPGAPGLRASLEASGCAGSAELTGAVPPSAIPALLRTMDVATAPYPADAGAYFSPLKVYEYLATGLPVIASRTGQLPKVVRDGVDGVLVPPGDPAALARELIRLRRDPGRRRRLGRAARAGVERHHTWRAVVTRTLAAAGVGLDAPGRAVPETV</sequence>
<keyword evidence="2 4" id="KW-0808">Transferase</keyword>
<organism evidence="4 5">
    <name type="scientific">Jiangella alba</name>
    <dbReference type="NCBI Taxonomy" id="561176"/>
    <lineage>
        <taxon>Bacteria</taxon>
        <taxon>Bacillati</taxon>
        <taxon>Actinomycetota</taxon>
        <taxon>Actinomycetes</taxon>
        <taxon>Jiangellales</taxon>
        <taxon>Jiangellaceae</taxon>
        <taxon>Jiangella</taxon>
    </lineage>
</organism>
<evidence type="ECO:0000259" key="3">
    <source>
        <dbReference type="Pfam" id="PF13439"/>
    </source>
</evidence>
<protein>
    <submittedName>
        <fullName evidence="4">Glycosyltransferase involved in cell wall bisynthesis</fullName>
    </submittedName>
</protein>
<dbReference type="AlphaFoldDB" id="A0A1H5PWC9"/>
<dbReference type="OrthoDB" id="9790710at2"/>
<evidence type="ECO:0000313" key="4">
    <source>
        <dbReference type="EMBL" id="SEF17498.1"/>
    </source>
</evidence>
<dbReference type="PANTHER" id="PTHR12526:SF510">
    <property type="entry name" value="D-INOSITOL 3-PHOSPHATE GLYCOSYLTRANSFERASE"/>
    <property type="match status" value="1"/>
</dbReference>
<evidence type="ECO:0000256" key="1">
    <source>
        <dbReference type="ARBA" id="ARBA00022676"/>
    </source>
</evidence>
<dbReference type="Gene3D" id="3.40.50.2000">
    <property type="entry name" value="Glycogen Phosphorylase B"/>
    <property type="match status" value="2"/>
</dbReference>
<dbReference type="InterPro" id="IPR028098">
    <property type="entry name" value="Glyco_trans_4-like_N"/>
</dbReference>
<feature type="domain" description="Glycosyltransferase subfamily 4-like N-terminal" evidence="3">
    <location>
        <begin position="19"/>
        <end position="187"/>
    </location>
</feature>
<dbReference type="Pfam" id="PF13439">
    <property type="entry name" value="Glyco_transf_4"/>
    <property type="match status" value="1"/>
</dbReference>